<evidence type="ECO:0008006" key="4">
    <source>
        <dbReference type="Google" id="ProtNLM"/>
    </source>
</evidence>
<comment type="caution">
    <text evidence="2">The sequence shown here is derived from an EMBL/GenBank/DDBJ whole genome shotgun (WGS) entry which is preliminary data.</text>
</comment>
<evidence type="ECO:0000313" key="3">
    <source>
        <dbReference type="Proteomes" id="UP001300692"/>
    </source>
</evidence>
<gene>
    <name evidence="2" type="ORF">N7U62_17020</name>
</gene>
<keyword evidence="3" id="KW-1185">Reference proteome</keyword>
<reference evidence="2 3" key="1">
    <citation type="submission" date="2022-10" db="EMBL/GenBank/DDBJ databases">
        <title>Comparative genomics and taxonomic characterization of three novel marine species of genus Reichenbachiella exhibiting antioxidant and polysaccharide degradation activities.</title>
        <authorList>
            <person name="Muhammad N."/>
            <person name="Lee Y.-J."/>
            <person name="Ko J."/>
            <person name="Kim S.-G."/>
        </authorList>
    </citation>
    <scope>NUCLEOTIDE SEQUENCE [LARGE SCALE GENOMIC DNA]</scope>
    <source>
        <strain evidence="2 3">ABR2-5</strain>
    </source>
</reference>
<dbReference type="EMBL" id="JAOYOD010000001">
    <property type="protein sequence ID" value="MCV9388388.1"/>
    <property type="molecule type" value="Genomic_DNA"/>
</dbReference>
<feature type="signal peptide" evidence="1">
    <location>
        <begin position="1"/>
        <end position="17"/>
    </location>
</feature>
<evidence type="ECO:0000256" key="1">
    <source>
        <dbReference type="SAM" id="SignalP"/>
    </source>
</evidence>
<evidence type="ECO:0000313" key="2">
    <source>
        <dbReference type="EMBL" id="MCV9388388.1"/>
    </source>
</evidence>
<keyword evidence="1" id="KW-0732">Signal</keyword>
<dbReference type="Proteomes" id="UP001300692">
    <property type="component" value="Unassembled WGS sequence"/>
</dbReference>
<proteinExistence type="predicted"/>
<name>A0ABT3CXV8_9BACT</name>
<protein>
    <recommendedName>
        <fullName evidence="4">DKNYY family protein</fullName>
    </recommendedName>
</protein>
<accession>A0ABT3CXV8</accession>
<organism evidence="2 3">
    <name type="scientific">Reichenbachiella ulvae</name>
    <dbReference type="NCBI Taxonomy" id="2980104"/>
    <lineage>
        <taxon>Bacteria</taxon>
        <taxon>Pseudomonadati</taxon>
        <taxon>Bacteroidota</taxon>
        <taxon>Cytophagia</taxon>
        <taxon>Cytophagales</taxon>
        <taxon>Reichenbachiellaceae</taxon>
        <taxon>Reichenbachiella</taxon>
    </lineage>
</organism>
<feature type="chain" id="PRO_5045249205" description="DKNYY family protein" evidence="1">
    <location>
        <begin position="18"/>
        <end position="211"/>
    </location>
</feature>
<dbReference type="RefSeq" id="WP_264139253.1">
    <property type="nucleotide sequence ID" value="NZ_JAOYOD010000001.1"/>
</dbReference>
<sequence length="211" mass="24964">MRLLSLMFICTSFSSWAQDSFNKSEVFEAKEIYFYGCNFDFVELAEPRKFEEPHRAAVYGWENFFMMKKSPYILADRMSKKKFHFRTTNSAARISNIDPDSVITFFKEVTPNETLLKEVKGLNIDETDGLGLILFVDYFETRKEESLVHYVFFDIRSREVLWLESLITHAMGGGRIVSEWGYALDHNFNYFIDKLYYPQNKKHTRKTRKNG</sequence>